<dbReference type="Gene3D" id="3.30.70.1350">
    <property type="entry name" value="Cation efflux protein, cytoplasmic domain"/>
    <property type="match status" value="3"/>
</dbReference>
<feature type="coiled-coil region" evidence="6">
    <location>
        <begin position="342"/>
        <end position="369"/>
    </location>
</feature>
<feature type="domain" description="Cation efflux protein cytoplasmic" evidence="9">
    <location>
        <begin position="395"/>
        <end position="464"/>
    </location>
</feature>
<evidence type="ECO:0000256" key="3">
    <source>
        <dbReference type="ARBA" id="ARBA00022692"/>
    </source>
</evidence>
<sequence>MRRRDSRSATTSKKQRVAFSSVVAAIALTSMKLVVGLVTNSLGILSEALHSGIDLIAAFTTFYAVRKSEAPPDSLHMYGHAKIESLASLVETVLLFLTCVWIVYEAISRLLFKTVEIDLGISALAVMLISMVVDLSRSRVLMKTAKEYRSQALEADAIHFSTDLISSAVVIIGILISMIGFKQFDSIAGLGVAAVTAFIGYRILKKSTHTLLDGAPAGVVQQIIENARSVEGIQNVGRVRVREAGAKTFVDLEVHVDRDLSLEAAHELAESVCRNIQETIPGADVVVHAEPISTSDATLVDKMRREASKMKEIKSISKIQLSETDHKLDVEFNVEIEGTHSLESAHEIASDLEDRIKQLDKKISSVTSHIEPYVDRVCEGEPASFMRDRIQRLLDSILLDFPSVKSFKNLQVKKIGDTYSLTFCCVFDKTLSLSEAHRIASKIEVEIKARCPEIESISLHMEPEPNKSF</sequence>
<dbReference type="NCBIfam" id="TIGR01297">
    <property type="entry name" value="CDF"/>
    <property type="match status" value="1"/>
</dbReference>
<feature type="transmembrane region" description="Helical" evidence="7">
    <location>
        <begin position="21"/>
        <end position="42"/>
    </location>
</feature>
<dbReference type="Pfam" id="PF01545">
    <property type="entry name" value="Cation_efflux"/>
    <property type="match status" value="1"/>
</dbReference>
<keyword evidence="4 7" id="KW-1133">Transmembrane helix</keyword>
<evidence type="ECO:0000259" key="9">
    <source>
        <dbReference type="Pfam" id="PF16916"/>
    </source>
</evidence>
<accession>A0A3S3VEA8</accession>
<feature type="transmembrane region" description="Helical" evidence="7">
    <location>
        <begin position="48"/>
        <end position="65"/>
    </location>
</feature>
<comment type="caution">
    <text evidence="10">The sequence shown here is derived from an EMBL/GenBank/DDBJ whole genome shotgun (WGS) entry which is preliminary data.</text>
</comment>
<reference evidence="10 11" key="1">
    <citation type="submission" date="2018-12" db="EMBL/GenBank/DDBJ databases">
        <title>The complete genome of the methanogenic archaea of the candidate phylum Verstraetearchaeota, obtained from the metagenome of underground thermal water.</title>
        <authorList>
            <person name="Kadnikov V.V."/>
            <person name="Mardanov A.V."/>
            <person name="Beletsky A.V."/>
            <person name="Karnachuk O.V."/>
            <person name="Ravin N.V."/>
        </authorList>
    </citation>
    <scope>NUCLEOTIDE SEQUENCE [LARGE SCALE GENOMIC DNA]</scope>
    <source>
        <strain evidence="10">Ch88</strain>
    </source>
</reference>
<dbReference type="PANTHER" id="PTHR43840">
    <property type="entry name" value="MITOCHONDRIAL METAL TRANSPORTER 1-RELATED"/>
    <property type="match status" value="1"/>
</dbReference>
<evidence type="ECO:0000256" key="5">
    <source>
        <dbReference type="ARBA" id="ARBA00023136"/>
    </source>
</evidence>
<evidence type="ECO:0000256" key="4">
    <source>
        <dbReference type="ARBA" id="ARBA00022989"/>
    </source>
</evidence>
<dbReference type="AlphaFoldDB" id="A0A3S3VEA8"/>
<dbReference type="InterPro" id="IPR027470">
    <property type="entry name" value="Cation_efflux_CTD"/>
</dbReference>
<evidence type="ECO:0000313" key="10">
    <source>
        <dbReference type="EMBL" id="RWX72750.1"/>
    </source>
</evidence>
<evidence type="ECO:0000313" key="11">
    <source>
        <dbReference type="Proteomes" id="UP000288215"/>
    </source>
</evidence>
<feature type="domain" description="Cation efflux protein cytoplasmic" evidence="9">
    <location>
        <begin position="299"/>
        <end position="373"/>
    </location>
</feature>
<keyword evidence="3 7" id="KW-0812">Transmembrane</keyword>
<keyword evidence="2" id="KW-0813">Transport</keyword>
<feature type="transmembrane region" description="Helical" evidence="7">
    <location>
        <begin position="119"/>
        <end position="136"/>
    </location>
</feature>
<dbReference type="InterPro" id="IPR050291">
    <property type="entry name" value="CDF_Transporter"/>
</dbReference>
<feature type="transmembrane region" description="Helical" evidence="7">
    <location>
        <begin position="157"/>
        <end position="181"/>
    </location>
</feature>
<name>A0A3S3VEA8_METS7</name>
<feature type="domain" description="Cation efflux protein transmembrane" evidence="8">
    <location>
        <begin position="19"/>
        <end position="212"/>
    </location>
</feature>
<dbReference type="InterPro" id="IPR027469">
    <property type="entry name" value="Cation_efflux_TMD_sf"/>
</dbReference>
<dbReference type="SUPFAM" id="SSF160240">
    <property type="entry name" value="Cation efflux protein cytoplasmic domain-like"/>
    <property type="match status" value="3"/>
</dbReference>
<evidence type="ECO:0000259" key="8">
    <source>
        <dbReference type="Pfam" id="PF01545"/>
    </source>
</evidence>
<proteinExistence type="predicted"/>
<dbReference type="PANTHER" id="PTHR43840:SF15">
    <property type="entry name" value="MITOCHONDRIAL METAL TRANSPORTER 1-RELATED"/>
    <property type="match status" value="1"/>
</dbReference>
<dbReference type="GO" id="GO:0016020">
    <property type="term" value="C:membrane"/>
    <property type="evidence" value="ECO:0007669"/>
    <property type="project" value="UniProtKB-SubCell"/>
</dbReference>
<evidence type="ECO:0000256" key="1">
    <source>
        <dbReference type="ARBA" id="ARBA00004141"/>
    </source>
</evidence>
<dbReference type="Pfam" id="PF16916">
    <property type="entry name" value="ZT_dimer"/>
    <property type="match status" value="3"/>
</dbReference>
<protein>
    <submittedName>
        <fullName evidence="10">Cobalt-zinc-cadmium resistance protein</fullName>
    </submittedName>
</protein>
<evidence type="ECO:0000256" key="2">
    <source>
        <dbReference type="ARBA" id="ARBA00022448"/>
    </source>
</evidence>
<dbReference type="SUPFAM" id="SSF161111">
    <property type="entry name" value="Cation efflux protein transmembrane domain-like"/>
    <property type="match status" value="1"/>
</dbReference>
<evidence type="ECO:0000256" key="7">
    <source>
        <dbReference type="SAM" id="Phobius"/>
    </source>
</evidence>
<comment type="subcellular location">
    <subcellularLocation>
        <location evidence="1">Membrane</location>
        <topology evidence="1">Multi-pass membrane protein</topology>
    </subcellularLocation>
</comment>
<dbReference type="GO" id="GO:0008324">
    <property type="term" value="F:monoatomic cation transmembrane transporter activity"/>
    <property type="evidence" value="ECO:0007669"/>
    <property type="project" value="InterPro"/>
</dbReference>
<dbReference type="Gene3D" id="1.20.1510.10">
    <property type="entry name" value="Cation efflux protein transmembrane domain"/>
    <property type="match status" value="1"/>
</dbReference>
<keyword evidence="5 7" id="KW-0472">Membrane</keyword>
<organism evidence="10 11">
    <name type="scientific">Methanosuratincola subterraneus</name>
    <dbReference type="NCBI Taxonomy" id="2593994"/>
    <lineage>
        <taxon>Archaea</taxon>
        <taxon>Thermoproteota</taxon>
        <taxon>Methanosuratincolia</taxon>
        <taxon>Candidatus Methanomethylicales</taxon>
        <taxon>Candidatus Methanomethylicaceae</taxon>
        <taxon>Candidatus Methanosuratincola (ex Vanwonterghem et al. 2016)</taxon>
    </lineage>
</organism>
<gene>
    <name evidence="10" type="ORF">Metus_1609</name>
</gene>
<keyword evidence="6" id="KW-0175">Coiled coil</keyword>
<dbReference type="Proteomes" id="UP000288215">
    <property type="component" value="Unassembled WGS sequence"/>
</dbReference>
<feature type="transmembrane region" description="Helical" evidence="7">
    <location>
        <begin position="86"/>
        <end position="107"/>
    </location>
</feature>
<evidence type="ECO:0000256" key="6">
    <source>
        <dbReference type="SAM" id="Coils"/>
    </source>
</evidence>
<dbReference type="InterPro" id="IPR002524">
    <property type="entry name" value="Cation_efflux"/>
</dbReference>
<feature type="domain" description="Cation efflux protein cytoplasmic" evidence="9">
    <location>
        <begin position="219"/>
        <end position="291"/>
    </location>
</feature>
<dbReference type="InterPro" id="IPR058533">
    <property type="entry name" value="Cation_efflux_TM"/>
</dbReference>
<dbReference type="InterPro" id="IPR036837">
    <property type="entry name" value="Cation_efflux_CTD_sf"/>
</dbReference>
<dbReference type="EMBL" id="RXGA01000004">
    <property type="protein sequence ID" value="RWX72750.1"/>
    <property type="molecule type" value="Genomic_DNA"/>
</dbReference>